<comment type="caution">
    <text evidence="2">The sequence shown here is derived from an EMBL/GenBank/DDBJ whole genome shotgun (WGS) entry which is preliminary data.</text>
</comment>
<sequence length="148" mass="16099">MTNTQLTALQLAQQFMNAFAGRDPEAATALLAEDATLTIALGIDGSPAPWYVFEGQTQVRGYIEAVAAKFDRVAFLDQEWHASLDGRTAFMEARGDILSSAEGLEYRNVYVFKVEVSEGLVARVTEYANPVTYANLGIKDSEAEAAAR</sequence>
<dbReference type="SUPFAM" id="SSF54427">
    <property type="entry name" value="NTF2-like"/>
    <property type="match status" value="1"/>
</dbReference>
<accession>A0A5C4MJY6</accession>
<evidence type="ECO:0000259" key="1">
    <source>
        <dbReference type="Pfam" id="PF12680"/>
    </source>
</evidence>
<name>A0A5C4MJY6_9ACTN</name>
<feature type="domain" description="SnoaL-like" evidence="1">
    <location>
        <begin position="13"/>
        <end position="123"/>
    </location>
</feature>
<dbReference type="Pfam" id="PF12680">
    <property type="entry name" value="SnoaL_2"/>
    <property type="match status" value="1"/>
</dbReference>
<dbReference type="Gene3D" id="3.10.450.50">
    <property type="match status" value="1"/>
</dbReference>
<evidence type="ECO:0000313" key="2">
    <source>
        <dbReference type="EMBL" id="TNC44623.1"/>
    </source>
</evidence>
<protein>
    <recommendedName>
        <fullName evidence="1">SnoaL-like domain-containing protein</fullName>
    </recommendedName>
</protein>
<dbReference type="EMBL" id="VDFR01000010">
    <property type="protein sequence ID" value="TNC51061.1"/>
    <property type="molecule type" value="Genomic_DNA"/>
</dbReference>
<dbReference type="InterPro" id="IPR032710">
    <property type="entry name" value="NTF2-like_dom_sf"/>
</dbReference>
<dbReference type="AlphaFoldDB" id="A0A5C4MJY6"/>
<dbReference type="Proteomes" id="UP000306740">
    <property type="component" value="Unassembled WGS sequence"/>
</dbReference>
<gene>
    <name evidence="3" type="ORF">FHE65_02505</name>
    <name evidence="2" type="ORF">FHE65_16350</name>
</gene>
<evidence type="ECO:0000313" key="4">
    <source>
        <dbReference type="Proteomes" id="UP000306740"/>
    </source>
</evidence>
<organism evidence="2 4">
    <name type="scientific">Mumia zhuanghuii</name>
    <dbReference type="NCBI Taxonomy" id="2585211"/>
    <lineage>
        <taxon>Bacteria</taxon>
        <taxon>Bacillati</taxon>
        <taxon>Actinomycetota</taxon>
        <taxon>Actinomycetes</taxon>
        <taxon>Propionibacteriales</taxon>
        <taxon>Nocardioidaceae</taxon>
        <taxon>Mumia</taxon>
    </lineage>
</organism>
<dbReference type="RefSeq" id="WP_139105180.1">
    <property type="nucleotide sequence ID" value="NZ_VDFR01000010.1"/>
</dbReference>
<evidence type="ECO:0000313" key="3">
    <source>
        <dbReference type="EMBL" id="TNC51061.1"/>
    </source>
</evidence>
<reference evidence="2 4" key="1">
    <citation type="submission" date="2019-05" db="EMBL/GenBank/DDBJ databases">
        <title>Mumia sp. nov., isolated from the intestinal contents of plateau pika (Ochotona curzoniae) in the Qinghai-Tibet plateau of China.</title>
        <authorList>
            <person name="Tian Z."/>
        </authorList>
    </citation>
    <scope>NUCLEOTIDE SEQUENCE [LARGE SCALE GENOMIC DNA]</scope>
    <source>
        <strain evidence="4">527</strain>
        <strain evidence="2">Z527</strain>
    </source>
</reference>
<dbReference type="EMBL" id="VDFR01000072">
    <property type="protein sequence ID" value="TNC44623.1"/>
    <property type="molecule type" value="Genomic_DNA"/>
</dbReference>
<dbReference type="OrthoDB" id="6657864at2"/>
<proteinExistence type="predicted"/>
<dbReference type="InterPro" id="IPR037401">
    <property type="entry name" value="SnoaL-like"/>
</dbReference>